<dbReference type="Pfam" id="PF01300">
    <property type="entry name" value="Sua5_yciO_yrdC"/>
    <property type="match status" value="1"/>
</dbReference>
<dbReference type="RefSeq" id="WP_023978945.1">
    <property type="nucleotide sequence ID" value="NZ_CBLX010000013.1"/>
</dbReference>
<gene>
    <name evidence="17" type="ORF">ASAP_1990</name>
</gene>
<sequence>MTEILKADPEAIQRAATLLLDGKLVAFGTETVYGLGALATSNAAVAHIFAAKNRPRFNPLISHFASAEAAFEHVEANDMARRLAEIFWPGPLTMILPRKSGSTICDLATAGLPTIAVRVPRGKTALALLQAVGQPVAAPSANPSGRVSPSDAFHVLRNMHGRIDAILDSGPCSVGLESTVIDLSREVPFLLRPGGITLEQLEAVCGTIRNPDDYATKLPSSPGMLASHYAPGLPVRLSAESVDEHEALLAFGPALSGAGLVYNLSERSDLEEAASRLFAGLRFLDGEGQRRGLKTIAAMPVPRQGLGLAIMDRLRRAASPRPTASGDDDDDLESMIG</sequence>
<comment type="similarity">
    <text evidence="2 13">Belongs to the SUA5 family.</text>
</comment>
<evidence type="ECO:0000259" key="16">
    <source>
        <dbReference type="PROSITE" id="PS51163"/>
    </source>
</evidence>
<evidence type="ECO:0000313" key="17">
    <source>
        <dbReference type="EMBL" id="CDG40035.1"/>
    </source>
</evidence>
<feature type="binding site" evidence="14">
    <location>
        <position position="58"/>
    </location>
    <ligand>
        <name>ATP</name>
        <dbReference type="ChEBI" id="CHEBI:30616"/>
    </ligand>
</feature>
<dbReference type="Gene3D" id="3.90.870.10">
    <property type="entry name" value="DHBP synthase"/>
    <property type="match status" value="1"/>
</dbReference>
<evidence type="ECO:0000256" key="14">
    <source>
        <dbReference type="PIRSR" id="PIRSR004930-1"/>
    </source>
</evidence>
<keyword evidence="7 13" id="KW-0819">tRNA processing</keyword>
<dbReference type="GO" id="GO:0000049">
    <property type="term" value="F:tRNA binding"/>
    <property type="evidence" value="ECO:0007669"/>
    <property type="project" value="TreeGrafter"/>
</dbReference>
<dbReference type="EMBL" id="CBLX010000013">
    <property type="protein sequence ID" value="CDG40035.1"/>
    <property type="molecule type" value="Genomic_DNA"/>
</dbReference>
<dbReference type="eggNOG" id="COG0009">
    <property type="taxonomic scope" value="Bacteria"/>
</dbReference>
<comment type="subcellular location">
    <subcellularLocation>
        <location evidence="1 13">Cytoplasm</location>
    </subcellularLocation>
</comment>
<reference evidence="17 18" key="1">
    <citation type="journal article" date="2014" name="Genome Biol. Evol.">
        <title>Acetic acid bacteria genomes reveal functional traits for adaptation to life in insect guts.</title>
        <authorList>
            <person name="Chouaia B."/>
            <person name="Gaiarsa S."/>
            <person name="Crotti E."/>
            <person name="Comandatore F."/>
            <person name="Degli Esposti M."/>
            <person name="Ricci I."/>
            <person name="Alma A."/>
            <person name="Favia G."/>
            <person name="Bandi C."/>
            <person name="Daffonchio D."/>
        </authorList>
    </citation>
    <scope>NUCLEOTIDE SEQUENCE [LARGE SCALE GENOMIC DNA]</scope>
    <source>
        <strain evidence="17 18">SF2.1</strain>
    </source>
</reference>
<evidence type="ECO:0000256" key="15">
    <source>
        <dbReference type="SAM" id="MobiDB-lite"/>
    </source>
</evidence>
<feature type="binding site" evidence="14">
    <location>
        <position position="54"/>
    </location>
    <ligand>
        <name>ATP</name>
        <dbReference type="ChEBI" id="CHEBI:30616"/>
    </ligand>
</feature>
<feature type="binding site" evidence="14">
    <location>
        <position position="118"/>
    </location>
    <ligand>
        <name>ATP</name>
        <dbReference type="ChEBI" id="CHEBI:30616"/>
    </ligand>
</feature>
<feature type="domain" description="YrdC-like" evidence="16">
    <location>
        <begin position="9"/>
        <end position="196"/>
    </location>
</feature>
<feature type="binding site" evidence="14">
    <location>
        <position position="114"/>
    </location>
    <ligand>
        <name>ATP</name>
        <dbReference type="ChEBI" id="CHEBI:30616"/>
    </ligand>
</feature>
<comment type="caution">
    <text evidence="17">The sequence shown here is derived from an EMBL/GenBank/DDBJ whole genome shotgun (WGS) entry which is preliminary data.</text>
</comment>
<protein>
    <recommendedName>
        <fullName evidence="4 13">Threonylcarbamoyl-AMP synthase</fullName>
        <shortName evidence="13">TC-AMP synthase</shortName>
        <ecNumber evidence="3 13">2.7.7.87</ecNumber>
    </recommendedName>
    <alternativeName>
        <fullName evidence="11 13">L-threonylcarbamoyladenylate synthase</fullName>
    </alternativeName>
</protein>
<dbReference type="AlphaFoldDB" id="A0A060QGF3"/>
<feature type="binding site" evidence="14">
    <location>
        <position position="63"/>
    </location>
    <ligand>
        <name>ATP</name>
        <dbReference type="ChEBI" id="CHEBI:30616"/>
    </ligand>
</feature>
<evidence type="ECO:0000256" key="11">
    <source>
        <dbReference type="ARBA" id="ARBA00029774"/>
    </source>
</evidence>
<dbReference type="Proteomes" id="UP000027583">
    <property type="component" value="Unassembled WGS sequence"/>
</dbReference>
<dbReference type="Pfam" id="PF03481">
    <property type="entry name" value="Sua5_C"/>
    <property type="match status" value="1"/>
</dbReference>
<evidence type="ECO:0000256" key="2">
    <source>
        <dbReference type="ARBA" id="ARBA00007663"/>
    </source>
</evidence>
<evidence type="ECO:0000256" key="12">
    <source>
        <dbReference type="ARBA" id="ARBA00048366"/>
    </source>
</evidence>
<dbReference type="PANTHER" id="PTHR17490:SF16">
    <property type="entry name" value="THREONYLCARBAMOYL-AMP SYNTHASE"/>
    <property type="match status" value="1"/>
</dbReference>
<evidence type="ECO:0000313" key="18">
    <source>
        <dbReference type="Proteomes" id="UP000027583"/>
    </source>
</evidence>
<evidence type="ECO:0000256" key="1">
    <source>
        <dbReference type="ARBA" id="ARBA00004496"/>
    </source>
</evidence>
<feature type="binding site" evidence="14">
    <location>
        <position position="140"/>
    </location>
    <ligand>
        <name>ATP</name>
        <dbReference type="ChEBI" id="CHEBI:30616"/>
    </ligand>
</feature>
<feature type="binding site" evidence="14">
    <location>
        <position position="192"/>
    </location>
    <ligand>
        <name>ATP</name>
        <dbReference type="ChEBI" id="CHEBI:30616"/>
    </ligand>
</feature>
<feature type="binding site" evidence="14">
    <location>
        <position position="31"/>
    </location>
    <ligand>
        <name>L-threonine</name>
        <dbReference type="ChEBI" id="CHEBI:57926"/>
    </ligand>
</feature>
<evidence type="ECO:0000256" key="5">
    <source>
        <dbReference type="ARBA" id="ARBA00022490"/>
    </source>
</evidence>
<proteinExistence type="inferred from homology"/>
<dbReference type="PANTHER" id="PTHR17490">
    <property type="entry name" value="SUA5"/>
    <property type="match status" value="1"/>
</dbReference>
<dbReference type="Gene3D" id="3.40.50.11030">
    <property type="entry name" value="Threonylcarbamoyl-AMP synthase, C-terminal domain"/>
    <property type="match status" value="1"/>
</dbReference>
<dbReference type="EC" id="2.7.7.87" evidence="3 13"/>
<dbReference type="PROSITE" id="PS51163">
    <property type="entry name" value="YRDC"/>
    <property type="match status" value="1"/>
</dbReference>
<dbReference type="GeneID" id="78225871"/>
<evidence type="ECO:0000256" key="7">
    <source>
        <dbReference type="ARBA" id="ARBA00022694"/>
    </source>
</evidence>
<comment type="catalytic activity">
    <reaction evidence="12 13">
        <text>L-threonine + hydrogencarbonate + ATP = L-threonylcarbamoyladenylate + diphosphate + H2O</text>
        <dbReference type="Rhea" id="RHEA:36407"/>
        <dbReference type="ChEBI" id="CHEBI:15377"/>
        <dbReference type="ChEBI" id="CHEBI:17544"/>
        <dbReference type="ChEBI" id="CHEBI:30616"/>
        <dbReference type="ChEBI" id="CHEBI:33019"/>
        <dbReference type="ChEBI" id="CHEBI:57926"/>
        <dbReference type="ChEBI" id="CHEBI:73682"/>
        <dbReference type="EC" id="2.7.7.87"/>
    </reaction>
</comment>
<dbReference type="GO" id="GO:0005737">
    <property type="term" value="C:cytoplasm"/>
    <property type="evidence" value="ECO:0007669"/>
    <property type="project" value="UniProtKB-SubCell"/>
</dbReference>
<feature type="binding site" evidence="14">
    <location>
        <position position="178"/>
    </location>
    <ligand>
        <name>L-threonine</name>
        <dbReference type="ChEBI" id="CHEBI:57926"/>
    </ligand>
</feature>
<evidence type="ECO:0000256" key="8">
    <source>
        <dbReference type="ARBA" id="ARBA00022695"/>
    </source>
</evidence>
<reference evidence="17 18" key="2">
    <citation type="journal article" date="2014" name="PLoS ONE">
        <title>Evolution of mitochondria reconstructed from the energy metabolism of living bacteria.</title>
        <authorList>
            <person name="Degli Esposti M."/>
            <person name="Chouaia B."/>
            <person name="Comandatore F."/>
            <person name="Crotti E."/>
            <person name="Sassera D."/>
            <person name="Lievens P.M."/>
            <person name="Daffonchio D."/>
            <person name="Bandi C."/>
        </authorList>
    </citation>
    <scope>NUCLEOTIDE SEQUENCE [LARGE SCALE GENOMIC DNA]</scope>
    <source>
        <strain evidence="17 18">SF2.1</strain>
    </source>
</reference>
<keyword evidence="6 13" id="KW-0808">Transferase</keyword>
<dbReference type="InterPro" id="IPR050156">
    <property type="entry name" value="TC-AMP_synthase_SUA5"/>
</dbReference>
<feature type="binding site" evidence="14">
    <location>
        <position position="138"/>
    </location>
    <ligand>
        <name>L-threonine</name>
        <dbReference type="ChEBI" id="CHEBI:57926"/>
    </ligand>
</feature>
<organism evidence="17 18">
    <name type="scientific">Asaia bogorensis</name>
    <dbReference type="NCBI Taxonomy" id="91915"/>
    <lineage>
        <taxon>Bacteria</taxon>
        <taxon>Pseudomonadati</taxon>
        <taxon>Pseudomonadota</taxon>
        <taxon>Alphaproteobacteria</taxon>
        <taxon>Acetobacterales</taxon>
        <taxon>Acetobacteraceae</taxon>
        <taxon>Asaia</taxon>
    </lineage>
</organism>
<evidence type="ECO:0000256" key="4">
    <source>
        <dbReference type="ARBA" id="ARBA00015492"/>
    </source>
</evidence>
<dbReference type="GO" id="GO:0006450">
    <property type="term" value="P:regulation of translational fidelity"/>
    <property type="evidence" value="ECO:0007669"/>
    <property type="project" value="TreeGrafter"/>
</dbReference>
<feature type="binding site" evidence="14">
    <location>
        <position position="148"/>
    </location>
    <ligand>
        <name>ATP</name>
        <dbReference type="ChEBI" id="CHEBI:30616"/>
    </ligand>
</feature>
<dbReference type="PIRSF" id="PIRSF004930">
    <property type="entry name" value="Tln_factor_SUA5"/>
    <property type="match status" value="1"/>
</dbReference>
<accession>A0A060QGF3</accession>
<dbReference type="NCBIfam" id="TIGR00057">
    <property type="entry name" value="L-threonylcarbamoyladenylate synthase"/>
    <property type="match status" value="1"/>
</dbReference>
<dbReference type="InterPro" id="IPR017945">
    <property type="entry name" value="DHBP_synth_RibB-like_a/b_dom"/>
</dbReference>
<dbReference type="InterPro" id="IPR005145">
    <property type="entry name" value="Sua5_C"/>
</dbReference>
<evidence type="ECO:0000256" key="9">
    <source>
        <dbReference type="ARBA" id="ARBA00022741"/>
    </source>
</evidence>
<evidence type="ECO:0000256" key="3">
    <source>
        <dbReference type="ARBA" id="ARBA00012584"/>
    </source>
</evidence>
<evidence type="ECO:0000256" key="13">
    <source>
        <dbReference type="PIRNR" id="PIRNR004930"/>
    </source>
</evidence>
<dbReference type="SUPFAM" id="SSF55821">
    <property type="entry name" value="YrdC/RibB"/>
    <property type="match status" value="1"/>
</dbReference>
<name>A0A060QGF3_9PROT</name>
<dbReference type="GO" id="GO:0061710">
    <property type="term" value="F:L-threonylcarbamoyladenylate synthase"/>
    <property type="evidence" value="ECO:0007669"/>
    <property type="project" value="UniProtKB-EC"/>
</dbReference>
<dbReference type="InterPro" id="IPR010923">
    <property type="entry name" value="T(6)A37_SUA5"/>
</dbReference>
<feature type="region of interest" description="Disordered" evidence="15">
    <location>
        <begin position="317"/>
        <end position="337"/>
    </location>
</feature>
<evidence type="ECO:0000256" key="10">
    <source>
        <dbReference type="ARBA" id="ARBA00022840"/>
    </source>
</evidence>
<feature type="binding site" evidence="14">
    <location>
        <position position="229"/>
    </location>
    <ligand>
        <name>ATP</name>
        <dbReference type="ChEBI" id="CHEBI:30616"/>
    </ligand>
</feature>
<keyword evidence="8 13" id="KW-0548">Nucleotidyltransferase</keyword>
<keyword evidence="5 13" id="KW-0963">Cytoplasm</keyword>
<dbReference type="GO" id="GO:0003725">
    <property type="term" value="F:double-stranded RNA binding"/>
    <property type="evidence" value="ECO:0007669"/>
    <property type="project" value="UniProtKB-UniRule"/>
</dbReference>
<keyword evidence="9 13" id="KW-0547">Nucleotide-binding</keyword>
<dbReference type="InterPro" id="IPR038385">
    <property type="entry name" value="Sua5/YwlC_C"/>
</dbReference>
<dbReference type="GO" id="GO:0005524">
    <property type="term" value="F:ATP binding"/>
    <property type="evidence" value="ECO:0007669"/>
    <property type="project" value="UniProtKB-UniRule"/>
</dbReference>
<feature type="compositionally biased region" description="Acidic residues" evidence="15">
    <location>
        <begin position="326"/>
        <end position="337"/>
    </location>
</feature>
<evidence type="ECO:0000256" key="6">
    <source>
        <dbReference type="ARBA" id="ARBA00022679"/>
    </source>
</evidence>
<dbReference type="GO" id="GO:0008033">
    <property type="term" value="P:tRNA processing"/>
    <property type="evidence" value="ECO:0007669"/>
    <property type="project" value="UniProtKB-KW"/>
</dbReference>
<keyword evidence="10 13" id="KW-0067">ATP-binding</keyword>
<comment type="function">
    <text evidence="13">Required for the formation of a threonylcarbamoyl group on adenosine at position 37 (t(6)A37) in tRNAs that read codons beginning with adenine.</text>
</comment>
<dbReference type="InterPro" id="IPR006070">
    <property type="entry name" value="Sua5-like_dom"/>
</dbReference>